<evidence type="ECO:0008006" key="3">
    <source>
        <dbReference type="Google" id="ProtNLM"/>
    </source>
</evidence>
<reference evidence="1 2" key="1">
    <citation type="journal article" date="2013" name="Genome Announc.">
        <title>Draft Genome Sequence of Arthrobacter gangotriensis Strain Lz1yT, Isolated from a Penguin Rookery Soil Sample Collected in Antarctica, near the Indian Station Dakshin Gangotri.</title>
        <authorList>
            <person name="Shivaji S."/>
            <person name="Ara S."/>
            <person name="Bandi S."/>
            <person name="Singh A."/>
            <person name="Kumar Pinnaka A."/>
        </authorList>
    </citation>
    <scope>NUCLEOTIDE SEQUENCE [LARGE SCALE GENOMIC DNA]</scope>
    <source>
        <strain evidence="1 2">Lz1y</strain>
    </source>
</reference>
<dbReference type="AlphaFoldDB" id="M7N999"/>
<dbReference type="eggNOG" id="ENOG5033QAM">
    <property type="taxonomic scope" value="Bacteria"/>
</dbReference>
<gene>
    <name evidence="1" type="ORF">ADIAG_02372</name>
</gene>
<proteinExistence type="predicted"/>
<dbReference type="EMBL" id="AOCK01000006">
    <property type="protein sequence ID" value="EMQ98354.1"/>
    <property type="molecule type" value="Genomic_DNA"/>
</dbReference>
<organism evidence="1 2">
    <name type="scientific">Paeniglutamicibacter gangotriensis Lz1y</name>
    <dbReference type="NCBI Taxonomy" id="1276920"/>
    <lineage>
        <taxon>Bacteria</taxon>
        <taxon>Bacillati</taxon>
        <taxon>Actinomycetota</taxon>
        <taxon>Actinomycetes</taxon>
        <taxon>Micrococcales</taxon>
        <taxon>Micrococcaceae</taxon>
        <taxon>Paeniglutamicibacter</taxon>
    </lineage>
</organism>
<dbReference type="Proteomes" id="UP000012015">
    <property type="component" value="Unassembled WGS sequence"/>
</dbReference>
<evidence type="ECO:0000313" key="2">
    <source>
        <dbReference type="Proteomes" id="UP000012015"/>
    </source>
</evidence>
<keyword evidence="2" id="KW-1185">Reference proteome</keyword>
<sequence>MTSTTTMTTVDSFSPLSKLEVPVGILEVLGLREAGVPEGKELVATGTLATMGHRLEELTESYSALIMAREDVGWQKITQDAAQEFSRQGLKTSAELARVFLVANPLIKRAGKLRGAYVHGQGCGTNATGDGTNGAQDVNGLIQEWLDDPEVREVFSGAQANERNEDSLTTDGNVFFSLFTNPLTGRVKPRLIDFDEVEDKITKPGDKTTTWFYLRTWVEADQNGREVQRKAYYPDISYRPLARQKRIQQGGSTESVEVMWDAPIYHIKVNALNGWKFGIGDAYAALPWARGFKEFLEDWALLMKSLSRIAWQNVGGKKSDAQKRRQQLAALQQQPAGSTVNASEDNKFEAVPKSGATLDSESAKPLAAMVASAMGLPVTMILSDPGQTGARAVAETLDRPTRLEMQSRQEVWREARRQILGYVIEQAVIAPRGPLKGTVERDDDRLRVRLPRPQDMTLTITYPDLEEIPLDVVMDALVAANGHVPPLLIAEQMMRALKIRDVDEWLEEMKDDDGNFIDPTVTAGQAAADAFRRGEDPAKVLQ</sequence>
<dbReference type="PATRIC" id="fig|1276920.7.peg.2376"/>
<accession>M7N999</accession>
<comment type="caution">
    <text evidence="1">The sequence shown here is derived from an EMBL/GenBank/DDBJ whole genome shotgun (WGS) entry which is preliminary data.</text>
</comment>
<dbReference type="STRING" id="1276920.ADIAG_02372"/>
<name>M7N999_9MICC</name>
<protein>
    <recommendedName>
        <fullName evidence="3">Portal protein</fullName>
    </recommendedName>
</protein>
<evidence type="ECO:0000313" key="1">
    <source>
        <dbReference type="EMBL" id="EMQ98354.1"/>
    </source>
</evidence>